<proteinExistence type="predicted"/>
<keyword evidence="1" id="KW-0812">Transmembrane</keyword>
<gene>
    <name evidence="2" type="ORF">X943_000386</name>
</gene>
<dbReference type="EMBL" id="JAHBMH010000007">
    <property type="protein sequence ID" value="KAK1939479.1"/>
    <property type="molecule type" value="Genomic_DNA"/>
</dbReference>
<protein>
    <submittedName>
        <fullName evidence="2">Uncharacterized protein</fullName>
    </submittedName>
</protein>
<keyword evidence="1" id="KW-0472">Membrane</keyword>
<sequence>MDIAAYLGDIESDPIEDNRSYLLALSFVAIVSAGFHWYATCYASGVIDFVFGLTEFCVSVLLLGAGLVYEKIIWSHELLKNFHIFAYCLDIFYSIVIFWILNIGLFIGVQIICPHAAWETPSKGYRMDAINEIYEGNDHEDGLVRRSQNVKFKTPILSSSITSNNSDR</sequence>
<reference evidence="2" key="2">
    <citation type="submission" date="2021-05" db="EMBL/GenBank/DDBJ databases">
        <authorList>
            <person name="Pain A."/>
        </authorList>
    </citation>
    <scope>NUCLEOTIDE SEQUENCE</scope>
    <source>
        <strain evidence="2">1802A</strain>
    </source>
</reference>
<feature type="transmembrane region" description="Helical" evidence="1">
    <location>
        <begin position="45"/>
        <end position="69"/>
    </location>
</feature>
<comment type="caution">
    <text evidence="2">The sequence shown here is derived from an EMBL/GenBank/DDBJ whole genome shotgun (WGS) entry which is preliminary data.</text>
</comment>
<organism evidence="2 3">
    <name type="scientific">Babesia divergens</name>
    <dbReference type="NCBI Taxonomy" id="32595"/>
    <lineage>
        <taxon>Eukaryota</taxon>
        <taxon>Sar</taxon>
        <taxon>Alveolata</taxon>
        <taxon>Apicomplexa</taxon>
        <taxon>Aconoidasida</taxon>
        <taxon>Piroplasmida</taxon>
        <taxon>Babesiidae</taxon>
        <taxon>Babesia</taxon>
    </lineage>
</organism>
<feature type="transmembrane region" description="Helical" evidence="1">
    <location>
        <begin position="21"/>
        <end position="39"/>
    </location>
</feature>
<keyword evidence="3" id="KW-1185">Reference proteome</keyword>
<evidence type="ECO:0000256" key="1">
    <source>
        <dbReference type="SAM" id="Phobius"/>
    </source>
</evidence>
<accession>A0AAD9GJ39</accession>
<name>A0AAD9GJ39_BABDI</name>
<dbReference type="AlphaFoldDB" id="A0AAD9GJ39"/>
<reference evidence="2" key="1">
    <citation type="journal article" date="2014" name="Nucleic Acids Res.">
        <title>The evolutionary dynamics of variant antigen genes in Babesia reveal a history of genomic innovation underlying host-parasite interaction.</title>
        <authorList>
            <person name="Jackson A.P."/>
            <person name="Otto T.D."/>
            <person name="Darby A."/>
            <person name="Ramaprasad A."/>
            <person name="Xia D."/>
            <person name="Echaide I.E."/>
            <person name="Farber M."/>
            <person name="Gahlot S."/>
            <person name="Gamble J."/>
            <person name="Gupta D."/>
            <person name="Gupta Y."/>
            <person name="Jackson L."/>
            <person name="Malandrin L."/>
            <person name="Malas T.B."/>
            <person name="Moussa E."/>
            <person name="Nair M."/>
            <person name="Reid A.J."/>
            <person name="Sanders M."/>
            <person name="Sharma J."/>
            <person name="Tracey A."/>
            <person name="Quail M.A."/>
            <person name="Weir W."/>
            <person name="Wastling J.M."/>
            <person name="Hall N."/>
            <person name="Willadsen P."/>
            <person name="Lingelbach K."/>
            <person name="Shiels B."/>
            <person name="Tait A."/>
            <person name="Berriman M."/>
            <person name="Allred D.R."/>
            <person name="Pain A."/>
        </authorList>
    </citation>
    <scope>NUCLEOTIDE SEQUENCE</scope>
    <source>
        <strain evidence="2">1802A</strain>
    </source>
</reference>
<dbReference type="Proteomes" id="UP001195914">
    <property type="component" value="Unassembled WGS sequence"/>
</dbReference>
<evidence type="ECO:0000313" key="3">
    <source>
        <dbReference type="Proteomes" id="UP001195914"/>
    </source>
</evidence>
<keyword evidence="1" id="KW-1133">Transmembrane helix</keyword>
<evidence type="ECO:0000313" key="2">
    <source>
        <dbReference type="EMBL" id="KAK1939479.1"/>
    </source>
</evidence>
<feature type="transmembrane region" description="Helical" evidence="1">
    <location>
        <begin position="81"/>
        <end position="101"/>
    </location>
</feature>